<dbReference type="Proteomes" id="UP000578449">
    <property type="component" value="Unassembled WGS sequence"/>
</dbReference>
<proteinExistence type="predicted"/>
<dbReference type="PANTHER" id="PTHR45398">
    <property type="match status" value="1"/>
</dbReference>
<name>A0A840PDE4_9ACTN</name>
<dbReference type="InterPro" id="IPR001242">
    <property type="entry name" value="Condensation_dom"/>
</dbReference>
<dbReference type="GO" id="GO:0003824">
    <property type="term" value="F:catalytic activity"/>
    <property type="evidence" value="ECO:0007669"/>
    <property type="project" value="InterPro"/>
</dbReference>
<dbReference type="SUPFAM" id="SSF52777">
    <property type="entry name" value="CoA-dependent acyltransferases"/>
    <property type="match status" value="2"/>
</dbReference>
<feature type="domain" description="Condensation" evidence="1">
    <location>
        <begin position="35"/>
        <end position="463"/>
    </location>
</feature>
<evidence type="ECO:0000259" key="1">
    <source>
        <dbReference type="Pfam" id="PF00668"/>
    </source>
</evidence>
<dbReference type="InterPro" id="IPR023213">
    <property type="entry name" value="CAT-like_dom_sf"/>
</dbReference>
<evidence type="ECO:0000313" key="3">
    <source>
        <dbReference type="Proteomes" id="UP000578449"/>
    </source>
</evidence>
<comment type="caution">
    <text evidence="2">The sequence shown here is derived from an EMBL/GenBank/DDBJ whole genome shotgun (WGS) entry which is preliminary data.</text>
</comment>
<reference evidence="2 3" key="1">
    <citation type="submission" date="2020-08" db="EMBL/GenBank/DDBJ databases">
        <title>Genomic Encyclopedia of Type Strains, Phase IV (KMG-IV): sequencing the most valuable type-strain genomes for metagenomic binning, comparative biology and taxonomic classification.</title>
        <authorList>
            <person name="Goeker M."/>
        </authorList>
    </citation>
    <scope>NUCLEOTIDE SEQUENCE [LARGE SCALE GENOMIC DNA]</scope>
    <source>
        <strain evidence="2 3">DSM 45615</strain>
    </source>
</reference>
<dbReference type="Pfam" id="PF00668">
    <property type="entry name" value="Condensation"/>
    <property type="match status" value="1"/>
</dbReference>
<keyword evidence="3" id="KW-1185">Reference proteome</keyword>
<organism evidence="2 3">
    <name type="scientific">Thermocatellispora tengchongensis</name>
    <dbReference type="NCBI Taxonomy" id="1073253"/>
    <lineage>
        <taxon>Bacteria</taxon>
        <taxon>Bacillati</taxon>
        <taxon>Actinomycetota</taxon>
        <taxon>Actinomycetes</taxon>
        <taxon>Streptosporangiales</taxon>
        <taxon>Streptosporangiaceae</taxon>
        <taxon>Thermocatellispora</taxon>
    </lineage>
</organism>
<sequence>MTGADRRQALLTRLAELPPEQRDALHASLLRRPRERTWPLTRQQEQFWYINQFAKDPAGSSYHIPWCVRLRGPIDQEALATALTRIVERHHTLRVRFRLVDDRLVQVLMPPEPVPLPLLDVADEEEAALAAFIDRPFDLENDPPLRAALLRLADDEAVLCVVLHHIVADAWSLNILLREMAECYTARWEGREPDLPELPIQFPDFAAEDGRRDHSAALEHWTRTLAGSVPLDLPIDRPRPPRWTGHADEEHFRISEEAVVRLEEAARRERGTLFTAMVTAYQVALGLLAGQDDVCVGVPTVGRARTELEPLIGCFSTVIVMRADLSGDPAFRELHRRTRVALLRGLQYPDMPWERLFESLGRARDLSRPSLYQVMFNLLNVPGDDRSRTTMADLEIEFFQPRRRYTHSELDALTVRDPVGLGGVFIYNRDQFSAATVRRFIAAFMGVVVRAGADPDLRISQMKGH</sequence>
<gene>
    <name evidence="2" type="ORF">HNP84_006497</name>
</gene>
<dbReference type="GO" id="GO:0008610">
    <property type="term" value="P:lipid biosynthetic process"/>
    <property type="evidence" value="ECO:0007669"/>
    <property type="project" value="UniProtKB-ARBA"/>
</dbReference>
<protein>
    <recommendedName>
        <fullName evidence="1">Condensation domain-containing protein</fullName>
    </recommendedName>
</protein>
<dbReference type="Gene3D" id="3.30.559.30">
    <property type="entry name" value="Nonribosomal peptide synthetase, condensation domain"/>
    <property type="match status" value="1"/>
</dbReference>
<evidence type="ECO:0000313" key="2">
    <source>
        <dbReference type="EMBL" id="MBB5136746.1"/>
    </source>
</evidence>
<dbReference type="Gene3D" id="3.30.559.10">
    <property type="entry name" value="Chloramphenicol acetyltransferase-like domain"/>
    <property type="match status" value="1"/>
</dbReference>
<dbReference type="EMBL" id="JACHGN010000015">
    <property type="protein sequence ID" value="MBB5136746.1"/>
    <property type="molecule type" value="Genomic_DNA"/>
</dbReference>
<dbReference type="AlphaFoldDB" id="A0A840PDE4"/>
<dbReference type="CDD" id="cd19531">
    <property type="entry name" value="LCL_NRPS-like"/>
    <property type="match status" value="1"/>
</dbReference>
<accession>A0A840PDE4</accession>
<dbReference type="RefSeq" id="WP_185053619.1">
    <property type="nucleotide sequence ID" value="NZ_BAABIX010000008.1"/>
</dbReference>
<dbReference type="PANTHER" id="PTHR45398:SF1">
    <property type="entry name" value="ENZYME, PUTATIVE (JCVI)-RELATED"/>
    <property type="match status" value="1"/>
</dbReference>